<keyword evidence="1" id="KW-1133">Transmembrane helix</keyword>
<accession>A0A1H6W859</accession>
<evidence type="ECO:0000256" key="1">
    <source>
        <dbReference type="SAM" id="Phobius"/>
    </source>
</evidence>
<dbReference type="RefSeq" id="WP_177197041.1">
    <property type="nucleotide sequence ID" value="NZ_FNXY01000005.1"/>
</dbReference>
<organism evidence="2 3">
    <name type="scientific">Dyadobacter koreensis</name>
    <dbReference type="NCBI Taxonomy" id="408657"/>
    <lineage>
        <taxon>Bacteria</taxon>
        <taxon>Pseudomonadati</taxon>
        <taxon>Bacteroidota</taxon>
        <taxon>Cytophagia</taxon>
        <taxon>Cytophagales</taxon>
        <taxon>Spirosomataceae</taxon>
        <taxon>Dyadobacter</taxon>
    </lineage>
</organism>
<keyword evidence="1" id="KW-0812">Transmembrane</keyword>
<proteinExistence type="predicted"/>
<gene>
    <name evidence="2" type="ORF">SAMN04487995_3165</name>
</gene>
<evidence type="ECO:0000313" key="2">
    <source>
        <dbReference type="EMBL" id="SEJ09000.1"/>
    </source>
</evidence>
<dbReference type="Proteomes" id="UP000199532">
    <property type="component" value="Unassembled WGS sequence"/>
</dbReference>
<keyword evidence="1" id="KW-0472">Membrane</keyword>
<sequence length="54" mass="6282">MKAPVLKKFNFTMALQWLIFLPVILPLCIIFGAVQGVLNMVEKMAQRMWIDMEL</sequence>
<evidence type="ECO:0000313" key="3">
    <source>
        <dbReference type="Proteomes" id="UP000199532"/>
    </source>
</evidence>
<feature type="transmembrane region" description="Helical" evidence="1">
    <location>
        <begin position="14"/>
        <end position="38"/>
    </location>
</feature>
<keyword evidence="3" id="KW-1185">Reference proteome</keyword>
<name>A0A1H6W859_9BACT</name>
<protein>
    <submittedName>
        <fullName evidence="2">Uncharacterized protein</fullName>
    </submittedName>
</protein>
<dbReference type="EMBL" id="FNXY01000005">
    <property type="protein sequence ID" value="SEJ09000.1"/>
    <property type="molecule type" value="Genomic_DNA"/>
</dbReference>
<dbReference type="AlphaFoldDB" id="A0A1H6W859"/>
<reference evidence="2 3" key="1">
    <citation type="submission" date="2016-10" db="EMBL/GenBank/DDBJ databases">
        <authorList>
            <person name="de Groot N.N."/>
        </authorList>
    </citation>
    <scope>NUCLEOTIDE SEQUENCE [LARGE SCALE GENOMIC DNA]</scope>
    <source>
        <strain evidence="2 3">DSM 19938</strain>
    </source>
</reference>